<evidence type="ECO:0000256" key="4">
    <source>
        <dbReference type="ARBA" id="ARBA00022917"/>
    </source>
</evidence>
<dbReference type="InterPro" id="IPR005794">
    <property type="entry name" value="Fmt"/>
</dbReference>
<evidence type="ECO:0000313" key="8">
    <source>
        <dbReference type="EMBL" id="MBB6048702.1"/>
    </source>
</evidence>
<evidence type="ECO:0000259" key="7">
    <source>
        <dbReference type="Pfam" id="PF02911"/>
    </source>
</evidence>
<accession>A0A7W9SL84</accession>
<name>A0A7W9SL84_ARMRO</name>
<feature type="domain" description="Formyl transferase C-terminal" evidence="7">
    <location>
        <begin position="206"/>
        <end position="303"/>
    </location>
</feature>
<proteinExistence type="inferred from homology"/>
<comment type="similarity">
    <text evidence="1 5">Belongs to the Fmt family.</text>
</comment>
<evidence type="ECO:0000313" key="9">
    <source>
        <dbReference type="Proteomes" id="UP000520814"/>
    </source>
</evidence>
<dbReference type="GO" id="GO:0005829">
    <property type="term" value="C:cytosol"/>
    <property type="evidence" value="ECO:0007669"/>
    <property type="project" value="TreeGrafter"/>
</dbReference>
<gene>
    <name evidence="5" type="primary">fmt</name>
    <name evidence="8" type="ORF">HNQ39_000464</name>
</gene>
<dbReference type="SUPFAM" id="SSF50486">
    <property type="entry name" value="FMT C-terminal domain-like"/>
    <property type="match status" value="1"/>
</dbReference>
<dbReference type="InterPro" id="IPR005793">
    <property type="entry name" value="Formyl_trans_C"/>
</dbReference>
<dbReference type="EC" id="2.1.2.9" evidence="2 5"/>
<evidence type="ECO:0000256" key="2">
    <source>
        <dbReference type="ARBA" id="ARBA00012261"/>
    </source>
</evidence>
<dbReference type="SUPFAM" id="SSF53328">
    <property type="entry name" value="Formyltransferase"/>
    <property type="match status" value="1"/>
</dbReference>
<evidence type="ECO:0000259" key="6">
    <source>
        <dbReference type="Pfam" id="PF00551"/>
    </source>
</evidence>
<dbReference type="Gene3D" id="3.40.50.12230">
    <property type="match status" value="1"/>
</dbReference>
<comment type="function">
    <text evidence="5">Attaches a formyl group to the free amino group of methionyl-tRNA(fMet). The formyl group appears to play a dual role in the initiator identity of N-formylmethionyl-tRNA by promoting its recognition by IF2 and preventing the misappropriation of this tRNA by the elongation apparatus.</text>
</comment>
<dbReference type="InterPro" id="IPR002376">
    <property type="entry name" value="Formyl_transf_N"/>
</dbReference>
<keyword evidence="3 5" id="KW-0808">Transferase</keyword>
<organism evidence="8 9">
    <name type="scientific">Armatimonas rosea</name>
    <dbReference type="NCBI Taxonomy" id="685828"/>
    <lineage>
        <taxon>Bacteria</taxon>
        <taxon>Bacillati</taxon>
        <taxon>Armatimonadota</taxon>
        <taxon>Armatimonadia</taxon>
        <taxon>Armatimonadales</taxon>
        <taxon>Armatimonadaceae</taxon>
        <taxon>Armatimonas</taxon>
    </lineage>
</organism>
<dbReference type="CDD" id="cd08704">
    <property type="entry name" value="Met_tRNA_FMT_C"/>
    <property type="match status" value="1"/>
</dbReference>
<comment type="catalytic activity">
    <reaction evidence="5">
        <text>L-methionyl-tRNA(fMet) + (6R)-10-formyltetrahydrofolate = N-formyl-L-methionyl-tRNA(fMet) + (6S)-5,6,7,8-tetrahydrofolate + H(+)</text>
        <dbReference type="Rhea" id="RHEA:24380"/>
        <dbReference type="Rhea" id="RHEA-COMP:9952"/>
        <dbReference type="Rhea" id="RHEA-COMP:9953"/>
        <dbReference type="ChEBI" id="CHEBI:15378"/>
        <dbReference type="ChEBI" id="CHEBI:57453"/>
        <dbReference type="ChEBI" id="CHEBI:78530"/>
        <dbReference type="ChEBI" id="CHEBI:78844"/>
        <dbReference type="ChEBI" id="CHEBI:195366"/>
        <dbReference type="EC" id="2.1.2.9"/>
    </reaction>
</comment>
<dbReference type="EMBL" id="JACHGW010000001">
    <property type="protein sequence ID" value="MBB6048702.1"/>
    <property type="molecule type" value="Genomic_DNA"/>
</dbReference>
<feature type="binding site" evidence="5">
    <location>
        <begin position="110"/>
        <end position="113"/>
    </location>
    <ligand>
        <name>(6S)-5,6,7,8-tetrahydrofolate</name>
        <dbReference type="ChEBI" id="CHEBI:57453"/>
    </ligand>
</feature>
<dbReference type="PANTHER" id="PTHR11138:SF5">
    <property type="entry name" value="METHIONYL-TRNA FORMYLTRANSFERASE, MITOCHONDRIAL"/>
    <property type="match status" value="1"/>
</dbReference>
<dbReference type="Proteomes" id="UP000520814">
    <property type="component" value="Unassembled WGS sequence"/>
</dbReference>
<evidence type="ECO:0000256" key="1">
    <source>
        <dbReference type="ARBA" id="ARBA00010699"/>
    </source>
</evidence>
<dbReference type="CDD" id="cd08646">
    <property type="entry name" value="FMT_core_Met-tRNA-FMT_N"/>
    <property type="match status" value="1"/>
</dbReference>
<protein>
    <recommendedName>
        <fullName evidence="2 5">Methionyl-tRNA formyltransferase</fullName>
        <ecNumber evidence="2 5">2.1.2.9</ecNumber>
    </recommendedName>
</protein>
<dbReference type="InterPro" id="IPR011034">
    <property type="entry name" value="Formyl_transferase-like_C_sf"/>
</dbReference>
<feature type="domain" description="Formyl transferase N-terminal" evidence="6">
    <location>
        <begin position="1"/>
        <end position="180"/>
    </location>
</feature>
<dbReference type="GO" id="GO:0004479">
    <property type="term" value="F:methionyl-tRNA formyltransferase activity"/>
    <property type="evidence" value="ECO:0007669"/>
    <property type="project" value="UniProtKB-UniRule"/>
</dbReference>
<dbReference type="RefSeq" id="WP_184192337.1">
    <property type="nucleotide sequence ID" value="NZ_JACHGW010000001.1"/>
</dbReference>
<evidence type="ECO:0000256" key="5">
    <source>
        <dbReference type="HAMAP-Rule" id="MF_00182"/>
    </source>
</evidence>
<comment type="caution">
    <text evidence="8">The sequence shown here is derived from an EMBL/GenBank/DDBJ whole genome shotgun (WGS) entry which is preliminary data.</text>
</comment>
<dbReference type="HAMAP" id="MF_00182">
    <property type="entry name" value="Formyl_trans"/>
    <property type="match status" value="1"/>
</dbReference>
<dbReference type="AlphaFoldDB" id="A0A7W9SL84"/>
<dbReference type="NCBIfam" id="TIGR00460">
    <property type="entry name" value="fmt"/>
    <property type="match status" value="1"/>
</dbReference>
<evidence type="ECO:0000256" key="3">
    <source>
        <dbReference type="ARBA" id="ARBA00022679"/>
    </source>
</evidence>
<keyword evidence="4 5" id="KW-0648">Protein biosynthesis</keyword>
<dbReference type="InterPro" id="IPR044135">
    <property type="entry name" value="Met-tRNA-FMT_C"/>
</dbReference>
<dbReference type="InterPro" id="IPR041711">
    <property type="entry name" value="Met-tRNA-FMT_N"/>
</dbReference>
<dbReference type="Pfam" id="PF00551">
    <property type="entry name" value="Formyl_trans_N"/>
    <property type="match status" value="1"/>
</dbReference>
<sequence>MRVIFFGTSPFAVPTLQALHDSAHTVLAVVTQPDRPAGRGMQLAESAVKKAARALGYETVLQPERVRRKPFPEELAALEPDALVVVSFGQIIPQRVLDIPRHGGINVHASLLPRWRGAAPIHRAIMAGDTETGVATMRMEATLDTGPVFLEARLPITPDDTTLLLEPRLAEAGALLLVQTLDRLEQEPGWEPTPQREEGMTYATMLTREDGFLDPTAESAALLANRVRALTPRPAGVLLLVGKEVKVLEAQVLQGEEQDVPGTVVALTKAGIELATLAGRLRLVTVQPVGKPVMAAAAYANGARLRLGDLASRP</sequence>
<dbReference type="Pfam" id="PF02911">
    <property type="entry name" value="Formyl_trans_C"/>
    <property type="match status" value="1"/>
</dbReference>
<dbReference type="PANTHER" id="PTHR11138">
    <property type="entry name" value="METHIONYL-TRNA FORMYLTRANSFERASE"/>
    <property type="match status" value="1"/>
</dbReference>
<reference evidence="8 9" key="1">
    <citation type="submission" date="2020-08" db="EMBL/GenBank/DDBJ databases">
        <title>Genomic Encyclopedia of Type Strains, Phase IV (KMG-IV): sequencing the most valuable type-strain genomes for metagenomic binning, comparative biology and taxonomic classification.</title>
        <authorList>
            <person name="Goeker M."/>
        </authorList>
    </citation>
    <scope>NUCLEOTIDE SEQUENCE [LARGE SCALE GENOMIC DNA]</scope>
    <source>
        <strain evidence="8 9">DSM 23562</strain>
    </source>
</reference>
<keyword evidence="9" id="KW-1185">Reference proteome</keyword>
<dbReference type="InterPro" id="IPR036477">
    <property type="entry name" value="Formyl_transf_N_sf"/>
</dbReference>